<evidence type="ECO:0000256" key="1">
    <source>
        <dbReference type="ARBA" id="ARBA00004668"/>
    </source>
</evidence>
<dbReference type="InterPro" id="IPR003010">
    <property type="entry name" value="C-N_Hydrolase"/>
</dbReference>
<evidence type="ECO:0000259" key="9">
    <source>
        <dbReference type="PROSITE" id="PS50263"/>
    </source>
</evidence>
<evidence type="ECO:0000256" key="3">
    <source>
        <dbReference type="ARBA" id="ARBA00050540"/>
    </source>
</evidence>
<feature type="domain" description="CN hydrolase" evidence="9">
    <location>
        <begin position="71"/>
        <end position="334"/>
    </location>
</feature>
<proteinExistence type="inferred from homology"/>
<comment type="catalytic activity">
    <reaction evidence="3">
        <text>3-(carbamoylamino)propanoate + H2O + 2 H(+) = beta-alanine + NH4(+) + CO2</text>
        <dbReference type="Rhea" id="RHEA:11184"/>
        <dbReference type="ChEBI" id="CHEBI:11892"/>
        <dbReference type="ChEBI" id="CHEBI:15377"/>
        <dbReference type="ChEBI" id="CHEBI:15378"/>
        <dbReference type="ChEBI" id="CHEBI:16526"/>
        <dbReference type="ChEBI" id="CHEBI:28938"/>
        <dbReference type="ChEBI" id="CHEBI:57966"/>
        <dbReference type="EC" id="3.5.1.6"/>
    </reaction>
</comment>
<evidence type="ECO:0000256" key="4">
    <source>
        <dbReference type="ARBA" id="ARBA00050552"/>
    </source>
</evidence>
<dbReference type="SUPFAM" id="SSF56317">
    <property type="entry name" value="Carbon-nitrogen hydrolase"/>
    <property type="match status" value="1"/>
</dbReference>
<evidence type="ECO:0000256" key="8">
    <source>
        <dbReference type="ARBA" id="ARBA00075038"/>
    </source>
</evidence>
<keyword evidence="11" id="KW-1185">Reference proteome</keyword>
<dbReference type="PANTHER" id="PTHR43674">
    <property type="entry name" value="NITRILASE C965.09-RELATED"/>
    <property type="match status" value="1"/>
</dbReference>
<dbReference type="EC" id="3.5.1.6" evidence="6"/>
<comment type="similarity">
    <text evidence="5">Belongs to the carbon-nitrogen hydrolase superfamily. BUP family.</text>
</comment>
<dbReference type="InterPro" id="IPR050345">
    <property type="entry name" value="Aliph_Amidase/BUP"/>
</dbReference>
<comment type="caution">
    <text evidence="10">The sequence shown here is derived from an EMBL/GenBank/DDBJ whole genome shotgun (WGS) entry which is preliminary data.</text>
</comment>
<dbReference type="GO" id="GO:0003837">
    <property type="term" value="F:beta-ureidopropionase activity"/>
    <property type="evidence" value="ECO:0007669"/>
    <property type="project" value="UniProtKB-EC"/>
</dbReference>
<dbReference type="AlphaFoldDB" id="A0A835L8X1"/>
<accession>A0A835L8X1</accession>
<gene>
    <name evidence="10" type="ORF">HW555_000295</name>
</gene>
<dbReference type="PROSITE" id="PS50263">
    <property type="entry name" value="CN_HYDROLASE"/>
    <property type="match status" value="1"/>
</dbReference>
<dbReference type="Proteomes" id="UP000648187">
    <property type="component" value="Unassembled WGS sequence"/>
</dbReference>
<evidence type="ECO:0000313" key="11">
    <source>
        <dbReference type="Proteomes" id="UP000648187"/>
    </source>
</evidence>
<dbReference type="EMBL" id="JACKWZ010000002">
    <property type="protein sequence ID" value="KAF9424484.1"/>
    <property type="molecule type" value="Genomic_DNA"/>
</dbReference>
<organism evidence="10 11">
    <name type="scientific">Spodoptera exigua</name>
    <name type="common">Beet armyworm</name>
    <name type="synonym">Noctua fulgens</name>
    <dbReference type="NCBI Taxonomy" id="7107"/>
    <lineage>
        <taxon>Eukaryota</taxon>
        <taxon>Metazoa</taxon>
        <taxon>Ecdysozoa</taxon>
        <taxon>Arthropoda</taxon>
        <taxon>Hexapoda</taxon>
        <taxon>Insecta</taxon>
        <taxon>Pterygota</taxon>
        <taxon>Neoptera</taxon>
        <taxon>Endopterygota</taxon>
        <taxon>Lepidoptera</taxon>
        <taxon>Glossata</taxon>
        <taxon>Ditrysia</taxon>
        <taxon>Noctuoidea</taxon>
        <taxon>Noctuidae</taxon>
        <taxon>Amphipyrinae</taxon>
        <taxon>Spodoptera</taxon>
    </lineage>
</organism>
<evidence type="ECO:0000256" key="2">
    <source>
        <dbReference type="ARBA" id="ARBA00022801"/>
    </source>
</evidence>
<reference evidence="10" key="1">
    <citation type="submission" date="2020-08" db="EMBL/GenBank/DDBJ databases">
        <title>Spodoptera exigua strain:BAW_Kor-Di-RS1 Genome sequencing and assembly.</title>
        <authorList>
            <person name="Kim J."/>
            <person name="Nam H.Y."/>
            <person name="Kwon M."/>
            <person name="Choi J.H."/>
            <person name="Cho S.R."/>
            <person name="Kim G.-H."/>
        </authorList>
    </citation>
    <scope>NUCLEOTIDE SEQUENCE</scope>
    <source>
        <strain evidence="10">BAW_Kor-Di-RS1</strain>
        <tissue evidence="10">Whole-body</tissue>
    </source>
</reference>
<keyword evidence="2" id="KW-0378">Hydrolase</keyword>
<comment type="catalytic activity">
    <reaction evidence="4">
        <text>3-(carbamoylamino)-2-methylpropanoate + H2O + 2 H(+) = (R)-3-amino-2-methylpropanoate + NH4(+) + CO2</text>
        <dbReference type="Rhea" id="RHEA:37339"/>
        <dbReference type="ChEBI" id="CHEBI:15377"/>
        <dbReference type="ChEBI" id="CHEBI:15378"/>
        <dbReference type="ChEBI" id="CHEBI:16526"/>
        <dbReference type="ChEBI" id="CHEBI:28938"/>
        <dbReference type="ChEBI" id="CHEBI:57731"/>
        <dbReference type="ChEBI" id="CHEBI:74414"/>
        <dbReference type="EC" id="3.5.1.6"/>
    </reaction>
</comment>
<dbReference type="Gene3D" id="3.60.110.10">
    <property type="entry name" value="Carbon-nitrogen hydrolase"/>
    <property type="match status" value="1"/>
</dbReference>
<dbReference type="PANTHER" id="PTHR43674:SF2">
    <property type="entry name" value="BETA-UREIDOPROPIONASE"/>
    <property type="match status" value="1"/>
</dbReference>
<name>A0A835L8X1_SPOEX</name>
<evidence type="ECO:0000256" key="7">
    <source>
        <dbReference type="ARBA" id="ARBA00074804"/>
    </source>
</evidence>
<dbReference type="GO" id="GO:0033396">
    <property type="term" value="P:beta-alanine biosynthetic process via 3-ureidopropionate"/>
    <property type="evidence" value="ECO:0007669"/>
    <property type="project" value="TreeGrafter"/>
</dbReference>
<dbReference type="FunFam" id="3.60.110.10:FF:000008">
    <property type="entry name" value="Beta-alanine synthase"/>
    <property type="match status" value="1"/>
</dbReference>
<evidence type="ECO:0000256" key="6">
    <source>
        <dbReference type="ARBA" id="ARBA00066985"/>
    </source>
</evidence>
<sequence length="369" mass="41934">MATHSLHLDEIIKNKLNPEQLKEYNRIHYGRIDNCEIKLQDSTLEAGKLHDFEVAAYSFSAAKEVRNPRLVKVGLIQHSIVLPTSEPIEKQRNAIFDKVQKIIETAASEGVQILCLQEAWYMPFFLCTREKEEWKEFVESADNGPSFIFLSKLAKKFNLVVISPILENDNGVWWNTAVVIDENGHYVGKHRKNHLPSVGSFSETAYYLPGNTGHPVFETKYAKIAINICYGRHHAMNWLMFGLNGAEIVFNPAATISEFGESFWGIEARNAAIANSYYTCSLNRVGTEDFTTRSTQKNISRSYYGSSYITAPNGCRTPSLSRDKDGLLIVDMDLNLCRQVKDHWGFNMTARLDMYAKELKNIHPTPNLL</sequence>
<dbReference type="InterPro" id="IPR036526">
    <property type="entry name" value="C-N_Hydrolase_sf"/>
</dbReference>
<evidence type="ECO:0000256" key="5">
    <source>
        <dbReference type="ARBA" id="ARBA00061249"/>
    </source>
</evidence>
<evidence type="ECO:0000313" key="10">
    <source>
        <dbReference type="EMBL" id="KAF9424484.1"/>
    </source>
</evidence>
<comment type="pathway">
    <text evidence="1">Amino-acid biosynthesis; beta-alanine biosynthesis.</text>
</comment>
<dbReference type="Pfam" id="PF00795">
    <property type="entry name" value="CN_hydrolase"/>
    <property type="match status" value="1"/>
</dbReference>
<protein>
    <recommendedName>
        <fullName evidence="7">Beta-ureidopropionase</fullName>
        <ecNumber evidence="6">3.5.1.6</ecNumber>
    </recommendedName>
    <alternativeName>
        <fullName evidence="8">N-carbamoyl-beta-alanine amidohydrolase</fullName>
    </alternativeName>
</protein>